<gene>
    <name evidence="1" type="ORF">NCTC10115_00253</name>
</gene>
<feature type="non-terminal residue" evidence="1">
    <location>
        <position position="68"/>
    </location>
</feature>
<dbReference type="Proteomes" id="UP000260136">
    <property type="component" value="Chromosome"/>
</dbReference>
<dbReference type="STRING" id="1006581.GCW_00640"/>
<evidence type="ECO:0000313" key="2">
    <source>
        <dbReference type="Proteomes" id="UP000260136"/>
    </source>
</evidence>
<sequence length="68" mass="8035">MQVKSNEIYKGLTVDDKTFSNLESMFEFSKKFTEGLELKQTPTVTGQQRDLKVFMLNYGPTIYQKYLW</sequence>
<protein>
    <submittedName>
        <fullName evidence="1">Uncharacterized protein</fullName>
    </submittedName>
</protein>
<dbReference type="EMBL" id="LS991952">
    <property type="protein sequence ID" value="SYV93962.1"/>
    <property type="molecule type" value="Genomic_DNA"/>
</dbReference>
<reference evidence="2" key="1">
    <citation type="submission" date="2018-06" db="EMBL/GenBank/DDBJ databases">
        <authorList>
            <consortium name="Pathogen Informatics"/>
        </authorList>
    </citation>
    <scope>NUCLEOTIDE SEQUENCE [LARGE SCALE GENOMIC DNA]</scope>
    <source>
        <strain evidence="2">NCTC10115</strain>
    </source>
</reference>
<accession>A0A3B0PAH5</accession>
<dbReference type="AlphaFoldDB" id="A0A3B0PAH5"/>
<proteinExistence type="predicted"/>
<organism evidence="1 2">
    <name type="scientific">Mycoplasmoides gallisepticum</name>
    <name type="common">Mycoplasma gallisepticum</name>
    <dbReference type="NCBI Taxonomy" id="2096"/>
    <lineage>
        <taxon>Bacteria</taxon>
        <taxon>Bacillati</taxon>
        <taxon>Mycoplasmatota</taxon>
        <taxon>Mycoplasmoidales</taxon>
        <taxon>Mycoplasmoidaceae</taxon>
        <taxon>Mycoplasmoides</taxon>
    </lineage>
</organism>
<evidence type="ECO:0000313" key="1">
    <source>
        <dbReference type="EMBL" id="SYV93962.1"/>
    </source>
</evidence>
<name>A0A3B0PAH5_MYCGL</name>